<feature type="non-terminal residue" evidence="1">
    <location>
        <position position="64"/>
    </location>
</feature>
<protein>
    <submittedName>
        <fullName evidence="1">13680_t:CDS:1</fullName>
    </submittedName>
</protein>
<comment type="caution">
    <text evidence="1">The sequence shown here is derived from an EMBL/GenBank/DDBJ whole genome shotgun (WGS) entry which is preliminary data.</text>
</comment>
<gene>
    <name evidence="1" type="ORF">ALEPTO_LOCUS13711</name>
</gene>
<dbReference type="Proteomes" id="UP000789508">
    <property type="component" value="Unassembled WGS sequence"/>
</dbReference>
<evidence type="ECO:0000313" key="2">
    <source>
        <dbReference type="Proteomes" id="UP000789508"/>
    </source>
</evidence>
<accession>A0A9N9NUQ3</accession>
<sequence length="64" mass="7373">FLVDALMNVDLVVPSYRHFIEALEYYVLSFLVLLHWTYVQCQHCSVTVGMDFITLGGLFTEISN</sequence>
<proteinExistence type="predicted"/>
<keyword evidence="2" id="KW-1185">Reference proteome</keyword>
<dbReference type="AlphaFoldDB" id="A0A9N9NUQ3"/>
<feature type="non-terminal residue" evidence="1">
    <location>
        <position position="1"/>
    </location>
</feature>
<reference evidence="1" key="1">
    <citation type="submission" date="2021-06" db="EMBL/GenBank/DDBJ databases">
        <authorList>
            <person name="Kallberg Y."/>
            <person name="Tangrot J."/>
            <person name="Rosling A."/>
        </authorList>
    </citation>
    <scope>NUCLEOTIDE SEQUENCE</scope>
    <source>
        <strain evidence="1">FL130A</strain>
    </source>
</reference>
<organism evidence="1 2">
    <name type="scientific">Ambispora leptoticha</name>
    <dbReference type="NCBI Taxonomy" id="144679"/>
    <lineage>
        <taxon>Eukaryota</taxon>
        <taxon>Fungi</taxon>
        <taxon>Fungi incertae sedis</taxon>
        <taxon>Mucoromycota</taxon>
        <taxon>Glomeromycotina</taxon>
        <taxon>Glomeromycetes</taxon>
        <taxon>Archaeosporales</taxon>
        <taxon>Ambisporaceae</taxon>
        <taxon>Ambispora</taxon>
    </lineage>
</organism>
<evidence type="ECO:0000313" key="1">
    <source>
        <dbReference type="EMBL" id="CAG8762027.1"/>
    </source>
</evidence>
<dbReference type="EMBL" id="CAJVPS010046908">
    <property type="protein sequence ID" value="CAG8762027.1"/>
    <property type="molecule type" value="Genomic_DNA"/>
</dbReference>
<name>A0A9N9NUQ3_9GLOM</name>